<dbReference type="RefSeq" id="WP_132371796.1">
    <property type="nucleotide sequence ID" value="NZ_SMAN01000010.1"/>
</dbReference>
<protein>
    <submittedName>
        <fullName evidence="6">D-amino-acid dehydrogenase</fullName>
    </submittedName>
</protein>
<organism evidence="6 7">
    <name type="scientific">Melghiribacillus thermohalophilus</name>
    <dbReference type="NCBI Taxonomy" id="1324956"/>
    <lineage>
        <taxon>Bacteria</taxon>
        <taxon>Bacillati</taxon>
        <taxon>Bacillota</taxon>
        <taxon>Bacilli</taxon>
        <taxon>Bacillales</taxon>
        <taxon>Bacillaceae</taxon>
        <taxon>Melghiribacillus</taxon>
    </lineage>
</organism>
<dbReference type="Proteomes" id="UP000294650">
    <property type="component" value="Unassembled WGS sequence"/>
</dbReference>
<keyword evidence="4" id="KW-0560">Oxidoreductase</keyword>
<dbReference type="SUPFAM" id="SSF54373">
    <property type="entry name" value="FAD-linked reductases, C-terminal domain"/>
    <property type="match status" value="1"/>
</dbReference>
<keyword evidence="7" id="KW-1185">Reference proteome</keyword>
<dbReference type="PANTHER" id="PTHR13847:SF286">
    <property type="entry name" value="D-AMINO ACID DEHYDROGENASE"/>
    <property type="match status" value="1"/>
</dbReference>
<proteinExistence type="inferred from homology"/>
<dbReference type="PANTHER" id="PTHR13847">
    <property type="entry name" value="SARCOSINE DEHYDROGENASE-RELATED"/>
    <property type="match status" value="1"/>
</dbReference>
<sequence>MTRIIVVGAGILGAAAAYHLAREGGEVTVIDRNDPGQATDAAAGMICPWLSRRRNKAWYRLATSGARYYPELIAALEDEGEQDTGYKKVGALRLHTDEERVRSLEELVRTRKETAPEIGDITCMSREETKRLFPPLAEGDYMSLHITGAARVNGRALRKAILRAAKKQGASYIQGNGELIADGNRVAGVKVNGEQISGDQVIVTAGAWGKEILEPIGLTFSVVPQKAQILHLRLEETDTDNWPVVIPPQHYYFLPFEDGRIIAGTTHEDGKGFDLRPTAGGVGEILEKTLAVAPGLGDSTLLETRVGFRPHTPGYLPVFGYAPTYTNLIVANGLGSTGLTAGPFLGLEIARLALGMKTELDPADYDITQAFQ</sequence>
<dbReference type="Gene3D" id="3.30.9.10">
    <property type="entry name" value="D-Amino Acid Oxidase, subunit A, domain 2"/>
    <property type="match status" value="1"/>
</dbReference>
<dbReference type="OrthoDB" id="9805337at2"/>
<evidence type="ECO:0000259" key="5">
    <source>
        <dbReference type="Pfam" id="PF01266"/>
    </source>
</evidence>
<comment type="cofactor">
    <cofactor evidence="1">
        <name>FAD</name>
        <dbReference type="ChEBI" id="CHEBI:57692"/>
    </cofactor>
</comment>
<evidence type="ECO:0000313" key="6">
    <source>
        <dbReference type="EMBL" id="TCT21726.1"/>
    </source>
</evidence>
<comment type="similarity">
    <text evidence="2">Belongs to the DadA oxidoreductase family.</text>
</comment>
<evidence type="ECO:0000256" key="1">
    <source>
        <dbReference type="ARBA" id="ARBA00001974"/>
    </source>
</evidence>
<dbReference type="Gene3D" id="3.50.50.60">
    <property type="entry name" value="FAD/NAD(P)-binding domain"/>
    <property type="match status" value="1"/>
</dbReference>
<keyword evidence="3" id="KW-0285">Flavoprotein</keyword>
<comment type="caution">
    <text evidence="6">The sequence shown here is derived from an EMBL/GenBank/DDBJ whole genome shotgun (WGS) entry which is preliminary data.</text>
</comment>
<accession>A0A4R3N1E1</accession>
<feature type="domain" description="FAD dependent oxidoreductase" evidence="5">
    <location>
        <begin position="3"/>
        <end position="352"/>
    </location>
</feature>
<dbReference type="SUPFAM" id="SSF51905">
    <property type="entry name" value="FAD/NAD(P)-binding domain"/>
    <property type="match status" value="1"/>
</dbReference>
<gene>
    <name evidence="6" type="ORF">EDD68_11030</name>
</gene>
<evidence type="ECO:0000313" key="7">
    <source>
        <dbReference type="Proteomes" id="UP000294650"/>
    </source>
</evidence>
<dbReference type="GO" id="GO:0005737">
    <property type="term" value="C:cytoplasm"/>
    <property type="evidence" value="ECO:0007669"/>
    <property type="project" value="TreeGrafter"/>
</dbReference>
<evidence type="ECO:0000256" key="4">
    <source>
        <dbReference type="ARBA" id="ARBA00023002"/>
    </source>
</evidence>
<dbReference type="EMBL" id="SMAN01000010">
    <property type="protein sequence ID" value="TCT21726.1"/>
    <property type="molecule type" value="Genomic_DNA"/>
</dbReference>
<dbReference type="Pfam" id="PF01266">
    <property type="entry name" value="DAO"/>
    <property type="match status" value="1"/>
</dbReference>
<evidence type="ECO:0000256" key="3">
    <source>
        <dbReference type="ARBA" id="ARBA00022630"/>
    </source>
</evidence>
<evidence type="ECO:0000256" key="2">
    <source>
        <dbReference type="ARBA" id="ARBA00009410"/>
    </source>
</evidence>
<name>A0A4R3N1E1_9BACI</name>
<dbReference type="InterPro" id="IPR006076">
    <property type="entry name" value="FAD-dep_OxRdtase"/>
</dbReference>
<dbReference type="GO" id="GO:0016491">
    <property type="term" value="F:oxidoreductase activity"/>
    <property type="evidence" value="ECO:0007669"/>
    <property type="project" value="UniProtKB-KW"/>
</dbReference>
<reference evidence="6 7" key="1">
    <citation type="submission" date="2019-03" db="EMBL/GenBank/DDBJ databases">
        <title>Genomic Encyclopedia of Type Strains, Phase IV (KMG-IV): sequencing the most valuable type-strain genomes for metagenomic binning, comparative biology and taxonomic classification.</title>
        <authorList>
            <person name="Goeker M."/>
        </authorList>
    </citation>
    <scope>NUCLEOTIDE SEQUENCE [LARGE SCALE GENOMIC DNA]</scope>
    <source>
        <strain evidence="6 7">DSM 25894</strain>
    </source>
</reference>
<dbReference type="AlphaFoldDB" id="A0A4R3N1E1"/>
<dbReference type="InterPro" id="IPR036188">
    <property type="entry name" value="FAD/NAD-bd_sf"/>
</dbReference>